<dbReference type="RefSeq" id="WP_139465401.1">
    <property type="nucleotide sequence ID" value="NZ_VDHJ01000005.1"/>
</dbReference>
<sequence>MLDARNVIFAAYGAVMVYLAGVFLQILSCFGYVIAWRSDFFPWPVIAGLLGCVLCLFAAVRRRSRVLTWAGGVPAVVGALSWASWIPVLIDPGDGSNLNILGIAGQPAAAGCALAWLASRWQPRLTYPWAGAFTVLSALAAAGWIFLPVKFPVDLYVLLPAVGTLQMCVALCAKDTWPARLSAVAGALVFIGVAYMYPLFPLVAIGLFLGLVAAGFEVKERLATR</sequence>
<keyword evidence="1" id="KW-1133">Transmembrane helix</keyword>
<proteinExistence type="predicted"/>
<reference evidence="2 3" key="1">
    <citation type="submission" date="2019-06" db="EMBL/GenBank/DDBJ databases">
        <authorList>
            <person name="Li J."/>
        </authorList>
    </citation>
    <scope>NUCLEOTIDE SEQUENCE [LARGE SCALE GENOMIC DNA]</scope>
    <source>
        <strain evidence="2 3">LMG 28165</strain>
    </source>
</reference>
<keyword evidence="1" id="KW-0472">Membrane</keyword>
<protein>
    <submittedName>
        <fullName evidence="2">Uncharacterized protein</fullName>
    </submittedName>
</protein>
<accession>A0A5C4U4Q3</accession>
<feature type="transmembrane region" description="Helical" evidence="1">
    <location>
        <begin position="7"/>
        <end position="34"/>
    </location>
</feature>
<feature type="transmembrane region" description="Helical" evidence="1">
    <location>
        <begin position="129"/>
        <end position="147"/>
    </location>
</feature>
<evidence type="ECO:0000313" key="3">
    <source>
        <dbReference type="Proteomes" id="UP000312032"/>
    </source>
</evidence>
<dbReference type="AlphaFoldDB" id="A0A5C4U4Q3"/>
<feature type="transmembrane region" description="Helical" evidence="1">
    <location>
        <begin position="66"/>
        <end position="86"/>
    </location>
</feature>
<evidence type="ECO:0000313" key="2">
    <source>
        <dbReference type="EMBL" id="TNL98556.1"/>
    </source>
</evidence>
<name>A0A5C4U4Q3_9CORY</name>
<gene>
    <name evidence="2" type="ORF">FHE74_04980</name>
</gene>
<feature type="transmembrane region" description="Helical" evidence="1">
    <location>
        <begin position="98"/>
        <end position="117"/>
    </location>
</feature>
<feature type="transmembrane region" description="Helical" evidence="1">
    <location>
        <begin position="202"/>
        <end position="218"/>
    </location>
</feature>
<organism evidence="2 3">
    <name type="scientific">Corynebacterium tapiri</name>
    <dbReference type="NCBI Taxonomy" id="1448266"/>
    <lineage>
        <taxon>Bacteria</taxon>
        <taxon>Bacillati</taxon>
        <taxon>Actinomycetota</taxon>
        <taxon>Actinomycetes</taxon>
        <taxon>Mycobacteriales</taxon>
        <taxon>Corynebacteriaceae</taxon>
        <taxon>Corynebacterium</taxon>
    </lineage>
</organism>
<dbReference type="EMBL" id="VDHJ01000005">
    <property type="protein sequence ID" value="TNL98556.1"/>
    <property type="molecule type" value="Genomic_DNA"/>
</dbReference>
<evidence type="ECO:0000256" key="1">
    <source>
        <dbReference type="SAM" id="Phobius"/>
    </source>
</evidence>
<feature type="transmembrane region" description="Helical" evidence="1">
    <location>
        <begin position="40"/>
        <end position="59"/>
    </location>
</feature>
<dbReference type="Proteomes" id="UP000312032">
    <property type="component" value="Unassembled WGS sequence"/>
</dbReference>
<keyword evidence="1" id="KW-0812">Transmembrane</keyword>
<comment type="caution">
    <text evidence="2">The sequence shown here is derived from an EMBL/GenBank/DDBJ whole genome shotgun (WGS) entry which is preliminary data.</text>
</comment>
<keyword evidence="3" id="KW-1185">Reference proteome</keyword>